<sequence length="31" mass="3613">MSSKWKVRIARIQRLMLAEGKRSGLRSIPLM</sequence>
<accession>A0AAD2H727</accession>
<evidence type="ECO:0000313" key="1">
    <source>
        <dbReference type="EMBL" id="CAK5270046.1"/>
    </source>
</evidence>
<gene>
    <name evidence="1" type="ORF">MYCIT1_LOCUS14194</name>
</gene>
<dbReference type="Proteomes" id="UP001295794">
    <property type="component" value="Unassembled WGS sequence"/>
</dbReference>
<reference evidence="1" key="1">
    <citation type="submission" date="2023-11" db="EMBL/GenBank/DDBJ databases">
        <authorList>
            <person name="De Vega J J."/>
            <person name="De Vega J J."/>
        </authorList>
    </citation>
    <scope>NUCLEOTIDE SEQUENCE</scope>
</reference>
<comment type="caution">
    <text evidence="1">The sequence shown here is derived from an EMBL/GenBank/DDBJ whole genome shotgun (WGS) entry which is preliminary data.</text>
</comment>
<proteinExistence type="predicted"/>
<dbReference type="AlphaFoldDB" id="A0AAD2H727"/>
<organism evidence="1 2">
    <name type="scientific">Mycena citricolor</name>
    <dbReference type="NCBI Taxonomy" id="2018698"/>
    <lineage>
        <taxon>Eukaryota</taxon>
        <taxon>Fungi</taxon>
        <taxon>Dikarya</taxon>
        <taxon>Basidiomycota</taxon>
        <taxon>Agaricomycotina</taxon>
        <taxon>Agaricomycetes</taxon>
        <taxon>Agaricomycetidae</taxon>
        <taxon>Agaricales</taxon>
        <taxon>Marasmiineae</taxon>
        <taxon>Mycenaceae</taxon>
        <taxon>Mycena</taxon>
    </lineage>
</organism>
<dbReference type="EMBL" id="CAVNYO010000158">
    <property type="protein sequence ID" value="CAK5270046.1"/>
    <property type="molecule type" value="Genomic_DNA"/>
</dbReference>
<keyword evidence="2" id="KW-1185">Reference proteome</keyword>
<protein>
    <submittedName>
        <fullName evidence="1">Uncharacterized protein</fullName>
    </submittedName>
</protein>
<name>A0AAD2H727_9AGAR</name>
<evidence type="ECO:0000313" key="2">
    <source>
        <dbReference type="Proteomes" id="UP001295794"/>
    </source>
</evidence>